<dbReference type="AlphaFoldDB" id="X0SGU9"/>
<accession>X0SGU9</accession>
<dbReference type="EMBL" id="BARS01006885">
    <property type="protein sequence ID" value="GAF75102.1"/>
    <property type="molecule type" value="Genomic_DNA"/>
</dbReference>
<name>X0SGU9_9ZZZZ</name>
<organism evidence="1">
    <name type="scientific">marine sediment metagenome</name>
    <dbReference type="NCBI Taxonomy" id="412755"/>
    <lineage>
        <taxon>unclassified sequences</taxon>
        <taxon>metagenomes</taxon>
        <taxon>ecological metagenomes</taxon>
    </lineage>
</organism>
<feature type="non-terminal residue" evidence="1">
    <location>
        <position position="1"/>
    </location>
</feature>
<protein>
    <recommendedName>
        <fullName evidence="2">PARP-type domain-containing protein</fullName>
    </recommendedName>
</protein>
<gene>
    <name evidence="1" type="ORF">S01H1_13342</name>
</gene>
<proteinExistence type="predicted"/>
<evidence type="ECO:0000313" key="1">
    <source>
        <dbReference type="EMBL" id="GAF75102.1"/>
    </source>
</evidence>
<evidence type="ECO:0008006" key="2">
    <source>
        <dbReference type="Google" id="ProtNLM"/>
    </source>
</evidence>
<reference evidence="1" key="1">
    <citation type="journal article" date="2014" name="Front. Microbiol.">
        <title>High frequency of phylogenetically diverse reductive dehalogenase-homologous genes in deep subseafloor sedimentary metagenomes.</title>
        <authorList>
            <person name="Kawai M."/>
            <person name="Futagami T."/>
            <person name="Toyoda A."/>
            <person name="Takaki Y."/>
            <person name="Nishi S."/>
            <person name="Hori S."/>
            <person name="Arai W."/>
            <person name="Tsubouchi T."/>
            <person name="Morono Y."/>
            <person name="Uchiyama I."/>
            <person name="Ito T."/>
            <person name="Fujiyama A."/>
            <person name="Inagaki F."/>
            <person name="Takami H."/>
        </authorList>
    </citation>
    <scope>NUCLEOTIDE SEQUENCE</scope>
    <source>
        <strain evidence="1">Expedition CK06-06</strain>
    </source>
</reference>
<comment type="caution">
    <text evidence="1">The sequence shown here is derived from an EMBL/GenBank/DDBJ whole genome shotgun (WGS) entry which is preliminary data.</text>
</comment>
<sequence length="88" mass="10499">YLMIVREFTTTYVKKTKHRKRCMVCSKLIQDGELTHMQLIKTEKFYPVKGIMRFNTWKFRHESCHWLVPVGGDGRGEGNDYVSSRRDE</sequence>